<proteinExistence type="predicted"/>
<dbReference type="AlphaFoldDB" id="A0A6J7T601"/>
<accession>A0A6J7T601</accession>
<dbReference type="PANTHER" id="PTHR42841">
    <property type="entry name" value="AMINE OXIDASE"/>
    <property type="match status" value="1"/>
</dbReference>
<organism evidence="2">
    <name type="scientific">freshwater metagenome</name>
    <dbReference type="NCBI Taxonomy" id="449393"/>
    <lineage>
        <taxon>unclassified sequences</taxon>
        <taxon>metagenomes</taxon>
        <taxon>ecological metagenomes</taxon>
    </lineage>
</organism>
<dbReference type="InterPro" id="IPR036188">
    <property type="entry name" value="FAD/NAD-bd_sf"/>
</dbReference>
<dbReference type="GO" id="GO:0016491">
    <property type="term" value="F:oxidoreductase activity"/>
    <property type="evidence" value="ECO:0007669"/>
    <property type="project" value="InterPro"/>
</dbReference>
<dbReference type="EMBL" id="CAFBQI010000047">
    <property type="protein sequence ID" value="CAB5048823.1"/>
    <property type="molecule type" value="Genomic_DNA"/>
</dbReference>
<dbReference type="Pfam" id="PF01593">
    <property type="entry name" value="Amino_oxidase"/>
    <property type="match status" value="1"/>
</dbReference>
<feature type="domain" description="Amine oxidase" evidence="1">
    <location>
        <begin position="14"/>
        <end position="388"/>
    </location>
</feature>
<name>A0A6J7T601_9ZZZZ</name>
<dbReference type="InterPro" id="IPR002937">
    <property type="entry name" value="Amino_oxidase"/>
</dbReference>
<dbReference type="PRINTS" id="PR00411">
    <property type="entry name" value="PNDRDTASEI"/>
</dbReference>
<protein>
    <submittedName>
        <fullName evidence="2">Unannotated protein</fullName>
    </submittedName>
</protein>
<dbReference type="SUPFAM" id="SSF51905">
    <property type="entry name" value="FAD/NAD(P)-binding domain"/>
    <property type="match status" value="1"/>
</dbReference>
<reference evidence="2" key="1">
    <citation type="submission" date="2020-05" db="EMBL/GenBank/DDBJ databases">
        <authorList>
            <person name="Chiriac C."/>
            <person name="Salcher M."/>
            <person name="Ghai R."/>
            <person name="Kavagutti S V."/>
        </authorList>
    </citation>
    <scope>NUCLEOTIDE SEQUENCE</scope>
</reference>
<sequence>MSKKSDVIVVGAGLAGLSAAIHLQNAGRSVTLLEASDRPGGRVTSDHIDGFICDRGFQLINAKYPAVIELGVIEEIDFIAAPRAIEVSMGSERIAIADPRTLPFSALHRGTGTLAEKFNFAKFVFYKAKKKQSLGAALRAAGCGTTYERTLRPFLQGVFLTDPDNVDAQYGQSILKSFVSGSPGIPRYGVGQFSQALASRITDIEFNVRVEQIDGTKVLTDSGSYTGADVIVATDPTTAAQLLQLNDVAQMLGCITWYHATDSNPSGTGRLLVDGQNRGPVINSVVISDISSDYSPRGQHLVSTTTNLSVTESEVRRHLATLWGVQTQDWQLVAKYEIASALPLQSVGKALSSPTRIKEHVYVVGDHRSVPSQQGALFSGSLAAQLILN</sequence>
<evidence type="ECO:0000259" key="1">
    <source>
        <dbReference type="Pfam" id="PF01593"/>
    </source>
</evidence>
<evidence type="ECO:0000313" key="2">
    <source>
        <dbReference type="EMBL" id="CAB5048823.1"/>
    </source>
</evidence>
<dbReference type="Gene3D" id="3.50.50.60">
    <property type="entry name" value="FAD/NAD(P)-binding domain"/>
    <property type="match status" value="1"/>
</dbReference>
<gene>
    <name evidence="2" type="ORF">UFOPK4303_00697</name>
</gene>